<dbReference type="KEGG" id="smao:CAG99_21935"/>
<evidence type="ECO:0000313" key="1">
    <source>
        <dbReference type="EMBL" id="ARQ71125.1"/>
    </source>
</evidence>
<proteinExistence type="predicted"/>
<dbReference type="Proteomes" id="UP000194218">
    <property type="component" value="Chromosome"/>
</dbReference>
<dbReference type="AlphaFoldDB" id="A0A1W7D2A3"/>
<organism evidence="1 2">
    <name type="scientific">Streptomyces marincola</name>
    <dbReference type="NCBI Taxonomy" id="2878388"/>
    <lineage>
        <taxon>Bacteria</taxon>
        <taxon>Bacillati</taxon>
        <taxon>Actinomycetota</taxon>
        <taxon>Actinomycetes</taxon>
        <taxon>Kitasatosporales</taxon>
        <taxon>Streptomycetaceae</taxon>
        <taxon>Streptomyces</taxon>
    </lineage>
</organism>
<dbReference type="EMBL" id="CP021121">
    <property type="protein sequence ID" value="ARQ71125.1"/>
    <property type="molecule type" value="Genomic_DNA"/>
</dbReference>
<evidence type="ECO:0000313" key="2">
    <source>
        <dbReference type="Proteomes" id="UP000194218"/>
    </source>
</evidence>
<name>A0A1W7D2A3_9ACTN</name>
<protein>
    <submittedName>
        <fullName evidence="1">Uncharacterized protein</fullName>
    </submittedName>
</protein>
<dbReference type="OrthoDB" id="3214245at2"/>
<keyword evidence="2" id="KW-1185">Reference proteome</keyword>
<accession>A0A1W7D2A3</accession>
<gene>
    <name evidence="1" type="ORF">CAG99_21935</name>
</gene>
<reference evidence="1 2" key="1">
    <citation type="submission" date="2017-05" db="EMBL/GenBank/DDBJ databases">
        <title>Complete genome sequence of Streptomyces sp. SCSIO 03032 revealed the diverse biosynthetic pathways for its bioactive secondary metabolites.</title>
        <authorList>
            <person name="Ma L."/>
            <person name="Zhu Y."/>
            <person name="Zhang W."/>
            <person name="Zhang G."/>
            <person name="Tian X."/>
            <person name="Zhang S."/>
            <person name="Zhang C."/>
        </authorList>
    </citation>
    <scope>NUCLEOTIDE SEQUENCE [LARGE SCALE GENOMIC DNA]</scope>
    <source>
        <strain evidence="1 2">SCSIO 03032</strain>
    </source>
</reference>
<dbReference type="RefSeq" id="WP_086160966.1">
    <property type="nucleotide sequence ID" value="NZ_CP021121.1"/>
</dbReference>
<sequence length="80" mass="8804">MALRFMGIDPDTNGDNCPTVWFDEQTSDLVIQGWKADAATEADCLRTGKIPDSEGVVRLPARMVHILRKACDATEAAQLR</sequence>